<feature type="signal peptide" evidence="1">
    <location>
        <begin position="1"/>
        <end position="19"/>
    </location>
</feature>
<evidence type="ECO:0000256" key="1">
    <source>
        <dbReference type="SAM" id="SignalP"/>
    </source>
</evidence>
<sequence length="74" mass="8022">MRMMMVLLLFCCCTRGGSGGADLLSYWLDAVASCCRVATDAESRLGGSCIFDLVRTRDTPPSLAKQLARLWGCT</sequence>
<protein>
    <recommendedName>
        <fullName evidence="4">Secreted protein</fullName>
    </recommendedName>
</protein>
<name>A0A5J5EDM3_9PEZI</name>
<keyword evidence="3" id="KW-1185">Reference proteome</keyword>
<evidence type="ECO:0008006" key="4">
    <source>
        <dbReference type="Google" id="ProtNLM"/>
    </source>
</evidence>
<proteinExistence type="predicted"/>
<dbReference type="AlphaFoldDB" id="A0A5J5EDM3"/>
<reference evidence="2 3" key="1">
    <citation type="submission" date="2019-09" db="EMBL/GenBank/DDBJ databases">
        <title>Draft genome of the ectomycorrhizal ascomycete Sphaerosporella brunnea.</title>
        <authorList>
            <consortium name="DOE Joint Genome Institute"/>
            <person name="Benucci G.M."/>
            <person name="Marozzi G."/>
            <person name="Antonielli L."/>
            <person name="Sanchez S."/>
            <person name="Marco P."/>
            <person name="Wang X."/>
            <person name="Falini L.B."/>
            <person name="Barry K."/>
            <person name="Haridas S."/>
            <person name="Lipzen A."/>
            <person name="Labutti K."/>
            <person name="Grigoriev I.V."/>
            <person name="Murat C."/>
            <person name="Martin F."/>
            <person name="Albertini E."/>
            <person name="Donnini D."/>
            <person name="Bonito G."/>
        </authorList>
    </citation>
    <scope>NUCLEOTIDE SEQUENCE [LARGE SCALE GENOMIC DNA]</scope>
    <source>
        <strain evidence="2 3">Sb_GMNB300</strain>
    </source>
</reference>
<gene>
    <name evidence="2" type="ORF">FN846DRAFT_977730</name>
</gene>
<dbReference type="EMBL" id="VXIS01000412">
    <property type="protein sequence ID" value="KAA8893685.1"/>
    <property type="molecule type" value="Genomic_DNA"/>
</dbReference>
<organism evidence="2 3">
    <name type="scientific">Sphaerosporella brunnea</name>
    <dbReference type="NCBI Taxonomy" id="1250544"/>
    <lineage>
        <taxon>Eukaryota</taxon>
        <taxon>Fungi</taxon>
        <taxon>Dikarya</taxon>
        <taxon>Ascomycota</taxon>
        <taxon>Pezizomycotina</taxon>
        <taxon>Pezizomycetes</taxon>
        <taxon>Pezizales</taxon>
        <taxon>Pyronemataceae</taxon>
        <taxon>Sphaerosporella</taxon>
    </lineage>
</organism>
<dbReference type="Proteomes" id="UP000326924">
    <property type="component" value="Unassembled WGS sequence"/>
</dbReference>
<dbReference type="InParanoid" id="A0A5J5EDM3"/>
<feature type="chain" id="PRO_5023934341" description="Secreted protein" evidence="1">
    <location>
        <begin position="20"/>
        <end position="74"/>
    </location>
</feature>
<comment type="caution">
    <text evidence="2">The sequence shown here is derived from an EMBL/GenBank/DDBJ whole genome shotgun (WGS) entry which is preliminary data.</text>
</comment>
<evidence type="ECO:0000313" key="2">
    <source>
        <dbReference type="EMBL" id="KAA8893685.1"/>
    </source>
</evidence>
<keyword evidence="1" id="KW-0732">Signal</keyword>
<evidence type="ECO:0000313" key="3">
    <source>
        <dbReference type="Proteomes" id="UP000326924"/>
    </source>
</evidence>
<accession>A0A5J5EDM3</accession>